<proteinExistence type="predicted"/>
<reference evidence="1 2" key="1">
    <citation type="submission" date="2020-08" db="EMBL/GenBank/DDBJ databases">
        <title>Genomic Encyclopedia of Type Strains, Phase IV (KMG-IV): sequencing the most valuable type-strain genomes for metagenomic binning, comparative biology and taxonomic classification.</title>
        <authorList>
            <person name="Goeker M."/>
        </authorList>
    </citation>
    <scope>NUCLEOTIDE SEQUENCE [LARGE SCALE GENOMIC DNA]</scope>
    <source>
        <strain evidence="1 2">DSM 10633</strain>
    </source>
</reference>
<dbReference type="EMBL" id="JACHGZ010000013">
    <property type="protein sequence ID" value="MBB5148988.1"/>
    <property type="molecule type" value="Genomic_DNA"/>
</dbReference>
<organism evidence="1 2">
    <name type="scientific">Ureibacillus thermosphaericus</name>
    <dbReference type="NCBI Taxonomy" id="51173"/>
    <lineage>
        <taxon>Bacteria</taxon>
        <taxon>Bacillati</taxon>
        <taxon>Bacillota</taxon>
        <taxon>Bacilli</taxon>
        <taxon>Bacillales</taxon>
        <taxon>Caryophanaceae</taxon>
        <taxon>Ureibacillus</taxon>
    </lineage>
</organism>
<dbReference type="RefSeq" id="WP_168412306.1">
    <property type="nucleotide sequence ID" value="NZ_JAAXPW010000013.1"/>
</dbReference>
<comment type="caution">
    <text evidence="1">The sequence shown here is derived from an EMBL/GenBank/DDBJ whole genome shotgun (WGS) entry which is preliminary data.</text>
</comment>
<keyword evidence="2" id="KW-1185">Reference proteome</keyword>
<dbReference type="AlphaFoldDB" id="A0A840PXQ0"/>
<evidence type="ECO:0000313" key="2">
    <source>
        <dbReference type="Proteomes" id="UP000557217"/>
    </source>
</evidence>
<sequence>MRLINHLLVFFVTFFLFFTSTSFVMASEINRNPTQMELEKNIKLRKTLGFDINRNHVLSILNDENKEERFSYGFTKEEAKEFDRRMKFQKDEVPKIKQKVFEKINENNIGSFYIDQKNNGKLILGITVGTPKSTIEKIKKEINELTTESENVEFIFVHYRRINDV</sequence>
<evidence type="ECO:0000313" key="1">
    <source>
        <dbReference type="EMBL" id="MBB5148988.1"/>
    </source>
</evidence>
<protein>
    <submittedName>
        <fullName evidence="1">Uncharacterized protein</fullName>
    </submittedName>
</protein>
<dbReference type="Proteomes" id="UP000557217">
    <property type="component" value="Unassembled WGS sequence"/>
</dbReference>
<accession>A0A840PXQ0</accession>
<name>A0A840PXQ0_URETH</name>
<gene>
    <name evidence="1" type="ORF">HNR36_001374</name>
</gene>